<evidence type="ECO:0000313" key="3">
    <source>
        <dbReference type="Proteomes" id="UP000183642"/>
    </source>
</evidence>
<protein>
    <submittedName>
        <fullName evidence="2">Uncharacterized protein</fullName>
    </submittedName>
</protein>
<keyword evidence="3" id="KW-1185">Reference proteome</keyword>
<gene>
    <name evidence="2" type="ORF">SAMN05660359_00136</name>
</gene>
<dbReference type="RefSeq" id="WP_075011606.1">
    <property type="nucleotide sequence ID" value="NZ_FOWE01000001.1"/>
</dbReference>
<dbReference type="EMBL" id="FOWE01000001">
    <property type="protein sequence ID" value="SFN82846.1"/>
    <property type="molecule type" value="Genomic_DNA"/>
</dbReference>
<sequence>MLWAAVSVLGFVVLTALVVVMARGNTARWERDHRAPQAAARAHGAAVRSGWKRTLSRWQQAEESQDRPARVPALHLPAGLAARLPHPHLPHPHLPLHLPRVHLPRRARSVPQDDAGEDPRP</sequence>
<name>A0A1I5C7J7_9ACTN</name>
<accession>A0A1I5C7J7</accession>
<feature type="region of interest" description="Disordered" evidence="1">
    <location>
        <begin position="102"/>
        <end position="121"/>
    </location>
</feature>
<reference evidence="3" key="1">
    <citation type="submission" date="2016-10" db="EMBL/GenBank/DDBJ databases">
        <authorList>
            <person name="Varghese N."/>
            <person name="Submissions S."/>
        </authorList>
    </citation>
    <scope>NUCLEOTIDE SEQUENCE [LARGE SCALE GENOMIC DNA]</scope>
    <source>
        <strain evidence="3">DSM 43161</strain>
    </source>
</reference>
<organism evidence="2 3">
    <name type="scientific">Geodermatophilus obscurus</name>
    <dbReference type="NCBI Taxonomy" id="1861"/>
    <lineage>
        <taxon>Bacteria</taxon>
        <taxon>Bacillati</taxon>
        <taxon>Actinomycetota</taxon>
        <taxon>Actinomycetes</taxon>
        <taxon>Geodermatophilales</taxon>
        <taxon>Geodermatophilaceae</taxon>
        <taxon>Geodermatophilus</taxon>
    </lineage>
</organism>
<proteinExistence type="predicted"/>
<evidence type="ECO:0000256" key="1">
    <source>
        <dbReference type="SAM" id="MobiDB-lite"/>
    </source>
</evidence>
<evidence type="ECO:0000313" key="2">
    <source>
        <dbReference type="EMBL" id="SFN82846.1"/>
    </source>
</evidence>
<dbReference type="Proteomes" id="UP000183642">
    <property type="component" value="Unassembled WGS sequence"/>
</dbReference>
<dbReference type="AlphaFoldDB" id="A0A1I5C7J7"/>
<dbReference type="OrthoDB" id="5198816at2"/>